<dbReference type="GO" id="GO:0005634">
    <property type="term" value="C:nucleus"/>
    <property type="evidence" value="ECO:0007669"/>
    <property type="project" value="TreeGrafter"/>
</dbReference>
<feature type="region of interest" description="Disordered" evidence="1">
    <location>
        <begin position="329"/>
        <end position="386"/>
    </location>
</feature>
<sequence>METKDRDYVETTPIRTADIPHDISSGIEAKSSAVVVEVASAQHGQDEQQQPPIEAIIEKVESDPRSENIQQIVSDPVEFWPPSSLNPTTGTAEIINATNSIAETNAAISTASATTDDIAAAEAVLALISHTTSRDTFSPHTQRQHPELLSDSHSPSFSVTHAFRSETSIGSKSVNILSLVDQLPPPANESVPPLSNLNSDMQNFEPAVAARISETAQNEMDISVEDSENVISAVSENISDMNAMIVGSSAVSVTKNVVAADLDSVSGDQIAKIDVSSDNNGDELLQFRPQSEQLMDAKMQEQQVHDTDSLPVIAEEKINILIQQEAQHQHQQYQQQHQQHLQQSQQQQQPQPHQQREYQQQHNHQQKQQYQQHHPQQHQQQQYQPYQQQHAATNFVFIPPSQSGNAQNSHALANASLLALAPSLPIIRMTKEIYLTLISMPTPPLIYPPRNPPQTTYTQFLLVGTRNVVNDKLIVEVKSIVPFSSSDLSLLNAFVYNLNSHGQTVLGWAVAARFDTTPLPQAQSAQQQLLDAESAMIATSYFDLFHSAALTVLSRNCEPLKLDSSLPNLRNVLAGNTIMIAFDTPELMPYDIERRLAVITPHLFAAIDVKLSKPPTQQPVSATAATGPEGASSSSFHDEKTNRSSQYQMLPAPDSNMVTTLLPQNLPALIKVRQLPHSTLHILASTLNAIIPKILSNEAIIAGLSHDDDDEAVPGENDKKESEAKAVCEFEQILEKFGAVEKLVESQIESQIVEYEESYGELQDLVAVFQVLKGITKQDIAKCIGL</sequence>
<protein>
    <submittedName>
        <fullName evidence="2">Uncharacterized protein</fullName>
    </submittedName>
</protein>
<evidence type="ECO:0000313" key="2">
    <source>
        <dbReference type="EMBL" id="KAJ3120718.1"/>
    </source>
</evidence>
<name>A0AAD5SZF6_9FUNG</name>
<proteinExistence type="predicted"/>
<gene>
    <name evidence="2" type="ORF">HK100_012683</name>
</gene>
<accession>A0AAD5SZF6</accession>
<dbReference type="AlphaFoldDB" id="A0AAD5SZF6"/>
<dbReference type="GO" id="GO:0043565">
    <property type="term" value="F:sequence-specific DNA binding"/>
    <property type="evidence" value="ECO:0007669"/>
    <property type="project" value="TreeGrafter"/>
</dbReference>
<evidence type="ECO:0000313" key="3">
    <source>
        <dbReference type="Proteomes" id="UP001211907"/>
    </source>
</evidence>
<keyword evidence="3" id="KW-1185">Reference proteome</keyword>
<dbReference type="PANTHER" id="PTHR14312">
    <property type="entry name" value="CREB/ATF BZIP TRANSCRIPTION FACTOR"/>
    <property type="match status" value="1"/>
</dbReference>
<reference evidence="2" key="1">
    <citation type="submission" date="2020-05" db="EMBL/GenBank/DDBJ databases">
        <title>Phylogenomic resolution of chytrid fungi.</title>
        <authorList>
            <person name="Stajich J.E."/>
            <person name="Amses K."/>
            <person name="Simmons R."/>
            <person name="Seto K."/>
            <person name="Myers J."/>
            <person name="Bonds A."/>
            <person name="Quandt C.A."/>
            <person name="Barry K."/>
            <person name="Liu P."/>
            <person name="Grigoriev I."/>
            <person name="Longcore J.E."/>
            <person name="James T.Y."/>
        </authorList>
    </citation>
    <scope>NUCLEOTIDE SEQUENCE</scope>
    <source>
        <strain evidence="2">JEL0513</strain>
    </source>
</reference>
<feature type="compositionally biased region" description="Polar residues" evidence="1">
    <location>
        <begin position="615"/>
        <end position="624"/>
    </location>
</feature>
<dbReference type="PANTHER" id="PTHR14312:SF1">
    <property type="entry name" value="BASIC-LEUCINE ZIPPER TRANSCRIPTION FACTOR A"/>
    <property type="match status" value="1"/>
</dbReference>
<evidence type="ECO:0000256" key="1">
    <source>
        <dbReference type="SAM" id="MobiDB-lite"/>
    </source>
</evidence>
<dbReference type="GO" id="GO:0010468">
    <property type="term" value="P:regulation of gene expression"/>
    <property type="evidence" value="ECO:0007669"/>
    <property type="project" value="TreeGrafter"/>
</dbReference>
<comment type="caution">
    <text evidence="2">The sequence shown here is derived from an EMBL/GenBank/DDBJ whole genome shotgun (WGS) entry which is preliminary data.</text>
</comment>
<dbReference type="Proteomes" id="UP001211907">
    <property type="component" value="Unassembled WGS sequence"/>
</dbReference>
<dbReference type="EMBL" id="JADGJH010000941">
    <property type="protein sequence ID" value="KAJ3120718.1"/>
    <property type="molecule type" value="Genomic_DNA"/>
</dbReference>
<feature type="region of interest" description="Disordered" evidence="1">
    <location>
        <begin position="615"/>
        <end position="650"/>
    </location>
</feature>
<organism evidence="2 3">
    <name type="scientific">Physocladia obscura</name>
    <dbReference type="NCBI Taxonomy" id="109957"/>
    <lineage>
        <taxon>Eukaryota</taxon>
        <taxon>Fungi</taxon>
        <taxon>Fungi incertae sedis</taxon>
        <taxon>Chytridiomycota</taxon>
        <taxon>Chytridiomycota incertae sedis</taxon>
        <taxon>Chytridiomycetes</taxon>
        <taxon>Chytridiales</taxon>
        <taxon>Chytriomycetaceae</taxon>
        <taxon>Physocladia</taxon>
    </lineage>
</organism>